<sequence length="118" mass="12778">MAGTSELVAEVTDADFAAEVLASEKPVLVEFTAAWCPPCRMMAPVLAQLAEERREELRVVTIDVDANGGTQSAYGVLSMPTMMLFQQGEPIWTVVGARPKRRLGQEVTEALERARAAA</sequence>
<feature type="disulfide bond" description="Redox-active" evidence="8">
    <location>
        <begin position="36"/>
        <end position="39"/>
    </location>
</feature>
<dbReference type="CDD" id="cd02947">
    <property type="entry name" value="TRX_family"/>
    <property type="match status" value="1"/>
</dbReference>
<organism evidence="10 11">
    <name type="scientific">Streptacidiphilus fuscans</name>
    <dbReference type="NCBI Taxonomy" id="2789292"/>
    <lineage>
        <taxon>Bacteria</taxon>
        <taxon>Bacillati</taxon>
        <taxon>Actinomycetota</taxon>
        <taxon>Actinomycetes</taxon>
        <taxon>Kitasatosporales</taxon>
        <taxon>Streptomycetaceae</taxon>
        <taxon>Streptacidiphilus</taxon>
    </lineage>
</organism>
<dbReference type="AlphaFoldDB" id="A0A931B746"/>
<keyword evidence="2" id="KW-0813">Transport</keyword>
<dbReference type="GO" id="GO:0015035">
    <property type="term" value="F:protein-disulfide reductase activity"/>
    <property type="evidence" value="ECO:0007669"/>
    <property type="project" value="UniProtKB-UniRule"/>
</dbReference>
<dbReference type="PANTHER" id="PTHR45663:SF11">
    <property type="entry name" value="GEO12009P1"/>
    <property type="match status" value="1"/>
</dbReference>
<dbReference type="RefSeq" id="WP_196193294.1">
    <property type="nucleotide sequence ID" value="NZ_JADPRT010000003.1"/>
</dbReference>
<dbReference type="FunFam" id="3.40.30.10:FF:000001">
    <property type="entry name" value="Thioredoxin"/>
    <property type="match status" value="1"/>
</dbReference>
<dbReference type="Proteomes" id="UP000657385">
    <property type="component" value="Unassembled WGS sequence"/>
</dbReference>
<evidence type="ECO:0000256" key="6">
    <source>
        <dbReference type="NCBIfam" id="TIGR01068"/>
    </source>
</evidence>
<evidence type="ECO:0000256" key="7">
    <source>
        <dbReference type="PIRNR" id="PIRNR000077"/>
    </source>
</evidence>
<keyword evidence="5 8" id="KW-0676">Redox-active center</keyword>
<evidence type="ECO:0000256" key="2">
    <source>
        <dbReference type="ARBA" id="ARBA00022448"/>
    </source>
</evidence>
<dbReference type="Pfam" id="PF00085">
    <property type="entry name" value="Thioredoxin"/>
    <property type="match status" value="1"/>
</dbReference>
<dbReference type="PROSITE" id="PS00194">
    <property type="entry name" value="THIOREDOXIN_1"/>
    <property type="match status" value="1"/>
</dbReference>
<dbReference type="InterPro" id="IPR005746">
    <property type="entry name" value="Thioredoxin"/>
</dbReference>
<dbReference type="PIRSF" id="PIRSF000077">
    <property type="entry name" value="Thioredoxin"/>
    <property type="match status" value="1"/>
</dbReference>
<keyword evidence="11" id="KW-1185">Reference proteome</keyword>
<evidence type="ECO:0000259" key="9">
    <source>
        <dbReference type="PROSITE" id="PS51352"/>
    </source>
</evidence>
<dbReference type="Gene3D" id="3.40.30.10">
    <property type="entry name" value="Glutaredoxin"/>
    <property type="match status" value="1"/>
</dbReference>
<evidence type="ECO:0000256" key="8">
    <source>
        <dbReference type="PIRSR" id="PIRSR000077-4"/>
    </source>
</evidence>
<dbReference type="GO" id="GO:0045454">
    <property type="term" value="P:cell redox homeostasis"/>
    <property type="evidence" value="ECO:0007669"/>
    <property type="project" value="TreeGrafter"/>
</dbReference>
<name>A0A931B746_9ACTN</name>
<dbReference type="GO" id="GO:0005829">
    <property type="term" value="C:cytosol"/>
    <property type="evidence" value="ECO:0007669"/>
    <property type="project" value="TreeGrafter"/>
</dbReference>
<comment type="similarity">
    <text evidence="1 7">Belongs to the thioredoxin family.</text>
</comment>
<evidence type="ECO:0000313" key="11">
    <source>
        <dbReference type="Proteomes" id="UP000657385"/>
    </source>
</evidence>
<evidence type="ECO:0000256" key="1">
    <source>
        <dbReference type="ARBA" id="ARBA00008987"/>
    </source>
</evidence>
<dbReference type="EMBL" id="JADPRT010000003">
    <property type="protein sequence ID" value="MBF9068130.1"/>
    <property type="molecule type" value="Genomic_DNA"/>
</dbReference>
<evidence type="ECO:0000256" key="5">
    <source>
        <dbReference type="ARBA" id="ARBA00023284"/>
    </source>
</evidence>
<protein>
    <recommendedName>
        <fullName evidence="6 7">Thioredoxin</fullName>
    </recommendedName>
</protein>
<dbReference type="InterPro" id="IPR013766">
    <property type="entry name" value="Thioredoxin_domain"/>
</dbReference>
<reference evidence="10" key="1">
    <citation type="submission" date="2020-11" db="EMBL/GenBank/DDBJ databases">
        <title>Isolation and identification of active actinomycetes.</title>
        <authorList>
            <person name="Yu B."/>
        </authorList>
    </citation>
    <scope>NUCLEOTIDE SEQUENCE</scope>
    <source>
        <strain evidence="10">NEAU-YB345</strain>
    </source>
</reference>
<feature type="domain" description="Thioredoxin" evidence="9">
    <location>
        <begin position="1"/>
        <end position="116"/>
    </location>
</feature>
<proteinExistence type="inferred from homology"/>
<keyword evidence="3" id="KW-0249">Electron transport</keyword>
<gene>
    <name evidence="10" type="primary">trxA</name>
    <name evidence="10" type="ORF">I2501_08765</name>
</gene>
<evidence type="ECO:0000313" key="10">
    <source>
        <dbReference type="EMBL" id="MBF9068130.1"/>
    </source>
</evidence>
<evidence type="ECO:0000256" key="4">
    <source>
        <dbReference type="ARBA" id="ARBA00023157"/>
    </source>
</evidence>
<dbReference type="PROSITE" id="PS51352">
    <property type="entry name" value="THIOREDOXIN_2"/>
    <property type="match status" value="1"/>
</dbReference>
<dbReference type="InterPro" id="IPR036249">
    <property type="entry name" value="Thioredoxin-like_sf"/>
</dbReference>
<comment type="caution">
    <text evidence="10">The sequence shown here is derived from an EMBL/GenBank/DDBJ whole genome shotgun (WGS) entry which is preliminary data.</text>
</comment>
<accession>A0A931B746</accession>
<keyword evidence="4 8" id="KW-1015">Disulfide bond</keyword>
<dbReference type="PANTHER" id="PTHR45663">
    <property type="entry name" value="GEO12009P1"/>
    <property type="match status" value="1"/>
</dbReference>
<dbReference type="SUPFAM" id="SSF52833">
    <property type="entry name" value="Thioredoxin-like"/>
    <property type="match status" value="1"/>
</dbReference>
<dbReference type="PRINTS" id="PR00421">
    <property type="entry name" value="THIOREDOXIN"/>
</dbReference>
<dbReference type="InterPro" id="IPR017937">
    <property type="entry name" value="Thioredoxin_CS"/>
</dbReference>
<evidence type="ECO:0000256" key="3">
    <source>
        <dbReference type="ARBA" id="ARBA00022982"/>
    </source>
</evidence>
<dbReference type="NCBIfam" id="TIGR01068">
    <property type="entry name" value="thioredoxin"/>
    <property type="match status" value="1"/>
</dbReference>